<gene>
    <name evidence="1" type="ORF">AMECASPLE_015024</name>
</gene>
<proteinExistence type="predicted"/>
<reference evidence="1 2" key="1">
    <citation type="submission" date="2021-06" db="EMBL/GenBank/DDBJ databases">
        <authorList>
            <person name="Palmer J.M."/>
        </authorList>
    </citation>
    <scope>NUCLEOTIDE SEQUENCE [LARGE SCALE GENOMIC DNA]</scope>
    <source>
        <strain evidence="1 2">AS_MEX2019</strain>
        <tissue evidence="1">Muscle</tissue>
    </source>
</reference>
<dbReference type="Proteomes" id="UP001469553">
    <property type="component" value="Unassembled WGS sequence"/>
</dbReference>
<organism evidence="1 2">
    <name type="scientific">Ameca splendens</name>
    <dbReference type="NCBI Taxonomy" id="208324"/>
    <lineage>
        <taxon>Eukaryota</taxon>
        <taxon>Metazoa</taxon>
        <taxon>Chordata</taxon>
        <taxon>Craniata</taxon>
        <taxon>Vertebrata</taxon>
        <taxon>Euteleostomi</taxon>
        <taxon>Actinopterygii</taxon>
        <taxon>Neopterygii</taxon>
        <taxon>Teleostei</taxon>
        <taxon>Neoteleostei</taxon>
        <taxon>Acanthomorphata</taxon>
        <taxon>Ovalentaria</taxon>
        <taxon>Atherinomorphae</taxon>
        <taxon>Cyprinodontiformes</taxon>
        <taxon>Goodeidae</taxon>
        <taxon>Ameca</taxon>
    </lineage>
</organism>
<accession>A0ABV0YD91</accession>
<evidence type="ECO:0000313" key="1">
    <source>
        <dbReference type="EMBL" id="MEQ2291634.1"/>
    </source>
</evidence>
<name>A0ABV0YD91_9TELE</name>
<keyword evidence="2" id="KW-1185">Reference proteome</keyword>
<protein>
    <submittedName>
        <fullName evidence="1">Uncharacterized protein</fullName>
    </submittedName>
</protein>
<evidence type="ECO:0000313" key="2">
    <source>
        <dbReference type="Proteomes" id="UP001469553"/>
    </source>
</evidence>
<sequence length="103" mass="12361">MKKLNKMSIKPFPWHVDEVVDEGDDPERCIILQFIQLLHAKSSAYRPMSVKLQFLVIFFYSSKNFKWVVHLELVTSSRMSNFFLFYFLAKLSFCWKNTQIYQP</sequence>
<comment type="caution">
    <text evidence="1">The sequence shown here is derived from an EMBL/GenBank/DDBJ whole genome shotgun (WGS) entry which is preliminary data.</text>
</comment>
<dbReference type="EMBL" id="JAHRIP010029256">
    <property type="protein sequence ID" value="MEQ2291634.1"/>
    <property type="molecule type" value="Genomic_DNA"/>
</dbReference>